<dbReference type="GO" id="GO:0009002">
    <property type="term" value="F:serine-type D-Ala-D-Ala carboxypeptidase activity"/>
    <property type="evidence" value="ECO:0007669"/>
    <property type="project" value="UniProtKB-EC"/>
</dbReference>
<dbReference type="InterPro" id="IPR012338">
    <property type="entry name" value="Beta-lactam/transpept-like"/>
</dbReference>
<keyword evidence="11" id="KW-1185">Reference proteome</keyword>
<dbReference type="GO" id="GO:0071972">
    <property type="term" value="F:peptidoglycan L,D-transpeptidase activity"/>
    <property type="evidence" value="ECO:0007669"/>
    <property type="project" value="TreeGrafter"/>
</dbReference>
<feature type="domain" description="Penicillin-binding protein transpeptidase" evidence="7">
    <location>
        <begin position="355"/>
        <end position="665"/>
    </location>
</feature>
<dbReference type="Pfam" id="PF00905">
    <property type="entry name" value="Transpeptidase"/>
    <property type="match status" value="1"/>
</dbReference>
<dbReference type="EC" id="3.4.16.4" evidence="4"/>
<dbReference type="Pfam" id="PF03717">
    <property type="entry name" value="PBP_dimer"/>
    <property type="match status" value="1"/>
</dbReference>
<comment type="pathway">
    <text evidence="2">Cell wall biogenesis; peptidoglycan biosynthesis.</text>
</comment>
<reference evidence="10" key="1">
    <citation type="submission" date="2021-03" db="EMBL/GenBank/DDBJ databases">
        <title>Antimicrobial resistance genes in bacteria isolated from Japanese honey, and their potential for conferring macrolide and lincosamide resistance in the American foulbrood pathogen Paenibacillus larvae.</title>
        <authorList>
            <person name="Okamoto M."/>
            <person name="Kumagai M."/>
            <person name="Kanamori H."/>
            <person name="Takamatsu D."/>
        </authorList>
    </citation>
    <scope>NUCLEOTIDE SEQUENCE</scope>
    <source>
        <strain evidence="10">J43TS3</strain>
    </source>
</reference>
<sequence>MRKSLFGLIMMGIIISITGCSKEKLPEDTFTSYLSAWEELDFAAMYGYLSQESKEEIDKQDFIERYENIYSGINVSNLKIDSKLVEKEKQNTENEMITLPYSVTMETLAGPIEFTNEAKLIKEENEKGEDWYIDWGPSLIFPNLEEGEQVSAQIIKATRGEIRDKNGSGLAINANANVVGVVPNKLGDNPSDSKARLAELLDSSIEEIDSKLNASWVRPELFVPISTLPLDKQDIEPFLQVPGVAIQEKVVRTYPFGEAAAHLTGYVREINAEQLEELKDKGYSSGDVIGQSGLESILEKDLKGKNGGHIFIKDKNGEFKETLAKLEPVPGKDIQLTIDAVLQEKIYQQLADEVGTAVALNPTNGSVLSLVSTPAFDPNAFVRGLSEEKWESWSNDENSPFLNRFMNRYTPGSVFKTITAAVGLKTGVTELDEVRKIDGRYWSKDDTWGDYYVTRVHEKSSVTLKDAFVFSDNIFFAQEALEMGKETFIKEATMYGFEEEMEFPFTMTPSTLSNGEIKNEIQLADTAYGQGEVMISPIHLAAIYTAFTNNGDMLYPHLLADDERKVWKENLIDTEIVEKLNDYLLQVVEDPAGTAHGTYIPGMSIAGKTGTAEIKASKDDDSGTENGWFIGYDTENSQLLLTMMIEDVKERGGSSFAIPKVKSIFEFYHQ</sequence>
<name>A0A919X9S0_9BACI</name>
<dbReference type="SUPFAM" id="SSF56601">
    <property type="entry name" value="beta-lactamase/transpeptidase-like"/>
    <property type="match status" value="1"/>
</dbReference>
<dbReference type="AlphaFoldDB" id="A0A919X9S0"/>
<comment type="similarity">
    <text evidence="3">Belongs to the transpeptidase family.</text>
</comment>
<dbReference type="GO" id="GO:0071555">
    <property type="term" value="P:cell wall organization"/>
    <property type="evidence" value="ECO:0007669"/>
    <property type="project" value="TreeGrafter"/>
</dbReference>
<feature type="domain" description="Penicillin-binding protein dimerisation" evidence="8">
    <location>
        <begin position="155"/>
        <end position="322"/>
    </location>
</feature>
<evidence type="ECO:0000256" key="4">
    <source>
        <dbReference type="ARBA" id="ARBA00012448"/>
    </source>
</evidence>
<comment type="caution">
    <text evidence="10">The sequence shown here is derived from an EMBL/GenBank/DDBJ whole genome shotgun (WGS) entry which is preliminary data.</text>
</comment>
<feature type="domain" description="NTF2-like N-terminal transpeptidase" evidence="9">
    <location>
        <begin position="26"/>
        <end position="147"/>
    </location>
</feature>
<dbReference type="InterPro" id="IPR001460">
    <property type="entry name" value="PCN-bd_Tpept"/>
</dbReference>
<evidence type="ECO:0000259" key="7">
    <source>
        <dbReference type="Pfam" id="PF00905"/>
    </source>
</evidence>
<dbReference type="PANTHER" id="PTHR30627:SF25">
    <property type="entry name" value="PENICILLIN-BINDING PROTEIN 3"/>
    <property type="match status" value="1"/>
</dbReference>
<keyword evidence="5" id="KW-0472">Membrane</keyword>
<evidence type="ECO:0000256" key="2">
    <source>
        <dbReference type="ARBA" id="ARBA00004752"/>
    </source>
</evidence>
<dbReference type="GO" id="GO:0008658">
    <property type="term" value="F:penicillin binding"/>
    <property type="evidence" value="ECO:0007669"/>
    <property type="project" value="InterPro"/>
</dbReference>
<evidence type="ECO:0000313" key="11">
    <source>
        <dbReference type="Proteomes" id="UP000676917"/>
    </source>
</evidence>
<dbReference type="SUPFAM" id="SSF56519">
    <property type="entry name" value="Penicillin binding protein dimerisation domain"/>
    <property type="match status" value="1"/>
</dbReference>
<dbReference type="Gene3D" id="3.30.1390.30">
    <property type="entry name" value="Penicillin-binding protein 2a, domain 3"/>
    <property type="match status" value="1"/>
</dbReference>
<dbReference type="SUPFAM" id="SSF54427">
    <property type="entry name" value="NTF2-like"/>
    <property type="match status" value="1"/>
</dbReference>
<dbReference type="Gene3D" id="3.10.450.100">
    <property type="entry name" value="NTF2-like, domain 1"/>
    <property type="match status" value="1"/>
</dbReference>
<dbReference type="GO" id="GO:0005886">
    <property type="term" value="C:plasma membrane"/>
    <property type="evidence" value="ECO:0007669"/>
    <property type="project" value="TreeGrafter"/>
</dbReference>
<proteinExistence type="inferred from homology"/>
<organism evidence="10 11">
    <name type="scientific">Ornithinibacillus bavariensis</name>
    <dbReference type="NCBI Taxonomy" id="545502"/>
    <lineage>
        <taxon>Bacteria</taxon>
        <taxon>Bacillati</taxon>
        <taxon>Bacillota</taxon>
        <taxon>Bacilli</taxon>
        <taxon>Bacillales</taxon>
        <taxon>Bacillaceae</taxon>
        <taxon>Ornithinibacillus</taxon>
    </lineage>
</organism>
<dbReference type="Proteomes" id="UP000676917">
    <property type="component" value="Unassembled WGS sequence"/>
</dbReference>
<dbReference type="InterPro" id="IPR007887">
    <property type="entry name" value="MecA_N"/>
</dbReference>
<dbReference type="Gene3D" id="3.40.710.10">
    <property type="entry name" value="DD-peptidase/beta-lactamase superfamily"/>
    <property type="match status" value="1"/>
</dbReference>
<dbReference type="GO" id="GO:0046677">
    <property type="term" value="P:response to antibiotic"/>
    <property type="evidence" value="ECO:0007669"/>
    <property type="project" value="InterPro"/>
</dbReference>
<comment type="catalytic activity">
    <reaction evidence="6">
        <text>Preferential cleavage: (Ac)2-L-Lys-D-Ala-|-D-Ala. Also transpeptidation of peptidyl-alanyl moieties that are N-acyl substituents of D-alanine.</text>
        <dbReference type="EC" id="3.4.16.4"/>
    </reaction>
</comment>
<evidence type="ECO:0000256" key="6">
    <source>
        <dbReference type="ARBA" id="ARBA00034000"/>
    </source>
</evidence>
<dbReference type="InterPro" id="IPR036138">
    <property type="entry name" value="PBP_dimer_sf"/>
</dbReference>
<comment type="subcellular location">
    <subcellularLocation>
        <location evidence="1">Membrane</location>
    </subcellularLocation>
</comment>
<dbReference type="Pfam" id="PF05223">
    <property type="entry name" value="MecA_N"/>
    <property type="match status" value="1"/>
</dbReference>
<dbReference type="InterPro" id="IPR050515">
    <property type="entry name" value="Beta-lactam/transpept"/>
</dbReference>
<dbReference type="InterPro" id="IPR032710">
    <property type="entry name" value="NTF2-like_dom_sf"/>
</dbReference>
<evidence type="ECO:0000313" key="10">
    <source>
        <dbReference type="EMBL" id="GIO28656.1"/>
    </source>
</evidence>
<evidence type="ECO:0000259" key="8">
    <source>
        <dbReference type="Pfam" id="PF03717"/>
    </source>
</evidence>
<dbReference type="InterPro" id="IPR005311">
    <property type="entry name" value="PBP_dimer"/>
</dbReference>
<dbReference type="PROSITE" id="PS51257">
    <property type="entry name" value="PROKAR_LIPOPROTEIN"/>
    <property type="match status" value="1"/>
</dbReference>
<dbReference type="Gene3D" id="3.90.1310.10">
    <property type="entry name" value="Penicillin-binding protein 2a (Domain 2)"/>
    <property type="match status" value="1"/>
</dbReference>
<gene>
    <name evidence="10" type="primary">pbp3</name>
    <name evidence="10" type="ORF">J43TS3_32670</name>
</gene>
<accession>A0A919X9S0</accession>
<dbReference type="RefSeq" id="WP_212922111.1">
    <property type="nucleotide sequence ID" value="NZ_BORP01000008.1"/>
</dbReference>
<evidence type="ECO:0000256" key="1">
    <source>
        <dbReference type="ARBA" id="ARBA00004370"/>
    </source>
</evidence>
<evidence type="ECO:0000256" key="5">
    <source>
        <dbReference type="ARBA" id="ARBA00023136"/>
    </source>
</evidence>
<dbReference type="EMBL" id="BORP01000008">
    <property type="protein sequence ID" value="GIO28656.1"/>
    <property type="molecule type" value="Genomic_DNA"/>
</dbReference>
<dbReference type="PANTHER" id="PTHR30627">
    <property type="entry name" value="PEPTIDOGLYCAN D,D-TRANSPEPTIDASE"/>
    <property type="match status" value="1"/>
</dbReference>
<evidence type="ECO:0000256" key="3">
    <source>
        <dbReference type="ARBA" id="ARBA00007171"/>
    </source>
</evidence>
<protein>
    <recommendedName>
        <fullName evidence="4">serine-type D-Ala-D-Ala carboxypeptidase</fullName>
        <ecNumber evidence="4">3.4.16.4</ecNumber>
    </recommendedName>
</protein>
<evidence type="ECO:0000259" key="9">
    <source>
        <dbReference type="Pfam" id="PF05223"/>
    </source>
</evidence>